<dbReference type="Gene3D" id="2.30.30.40">
    <property type="entry name" value="SH3 Domains"/>
    <property type="match status" value="1"/>
</dbReference>
<dbReference type="OMA" id="WSGTNAK"/>
<dbReference type="Proteomes" id="UP000034112">
    <property type="component" value="Unassembled WGS sequence"/>
</dbReference>
<feature type="region of interest" description="Disordered" evidence="2">
    <location>
        <begin position="138"/>
        <end position="199"/>
    </location>
</feature>
<feature type="compositionally biased region" description="Polar residues" evidence="2">
    <location>
        <begin position="182"/>
        <end position="193"/>
    </location>
</feature>
<feature type="compositionally biased region" description="Polar residues" evidence="2">
    <location>
        <begin position="904"/>
        <end position="922"/>
    </location>
</feature>
<feature type="compositionally biased region" description="Polar residues" evidence="2">
    <location>
        <begin position="321"/>
        <end position="331"/>
    </location>
</feature>
<feature type="domain" description="SH3" evidence="3">
    <location>
        <begin position="805"/>
        <end position="857"/>
    </location>
</feature>
<feature type="compositionally biased region" description="Pro residues" evidence="2">
    <location>
        <begin position="226"/>
        <end position="258"/>
    </location>
</feature>
<feature type="compositionally biased region" description="Polar residues" evidence="2">
    <location>
        <begin position="886"/>
        <end position="895"/>
    </location>
</feature>
<gene>
    <name evidence="4" type="ORF">THAR02_08745</name>
</gene>
<comment type="caution">
    <text evidence="4">The sequence shown here is derived from an EMBL/GenBank/DDBJ whole genome shotgun (WGS) entry which is preliminary data.</text>
</comment>
<reference evidence="5" key="1">
    <citation type="journal article" date="2015" name="Genome Announc.">
        <title>Draft whole-genome sequence of the biocontrol agent Trichoderma harzianum T6776.</title>
        <authorList>
            <person name="Baroncelli R."/>
            <person name="Piaggeschi G."/>
            <person name="Fiorini L."/>
            <person name="Bertolini E."/>
            <person name="Zapparata A."/>
            <person name="Pe M.E."/>
            <person name="Sarrocco S."/>
            <person name="Vannacci G."/>
        </authorList>
    </citation>
    <scope>NUCLEOTIDE SEQUENCE [LARGE SCALE GENOMIC DNA]</scope>
    <source>
        <strain evidence="5">T6776</strain>
    </source>
</reference>
<name>A0A0F9X3D3_TRIHA</name>
<evidence type="ECO:0000313" key="5">
    <source>
        <dbReference type="Proteomes" id="UP000034112"/>
    </source>
</evidence>
<accession>A0A0F9X3D3</accession>
<dbReference type="Pfam" id="PF14604">
    <property type="entry name" value="SH3_9"/>
    <property type="match status" value="1"/>
</dbReference>
<feature type="compositionally biased region" description="Low complexity" evidence="2">
    <location>
        <begin position="493"/>
        <end position="505"/>
    </location>
</feature>
<dbReference type="InterPro" id="IPR036028">
    <property type="entry name" value="SH3-like_dom_sf"/>
</dbReference>
<sequence length="933" mass="103731">METIVDLILTPFRDIVDKGRTAIQNAGDTQPMLKASQALLKEGERALKKIEPLCKKHFDDYGPAFLEAVKDHEDIAQFRVQLTDMLWEFDDYIEVDDFDADKFTELQMMSRTAAPKIYDILLKMKLEAPVQPFNQEHFMSQLSPPSSPHPTPTMLLPPMMPNMMPTTAPPSTTGASSVGRDSISSSKTDNRSVMDTGPVENANEQLSVILDKAFNSDSNNLELISQPPPAPPPDRALPPPPPPPPATLEQLPPRPPSTNPWDIRVKTVASDDERPRDAPAARRRPPVEPALHTPVEGISPISPYTNSRNFSIPRPNHPDSARSSGLLQEYTSDSEDKHSSMATTISSQLSNYSMSPTQTSRPRAPSNHSNTTYSSSTPTIPEEMLKTQNIRSRSTSRQRPAVMYSPMPYRSQRPRQPSHPTSADERMDDARTIRRNDSFRNDSLSEPGHQAMERRESDAESLIDPNPLPISTRGSVADPGPPVAPNPEPPLPTKEQQQQQQPGLELARRNTGHTSSDGMDSGLIPVDSSVPGAHLANLPPQDLSIDNFSSFYVQKQFCAGATDVINGGIGVKRQKKPGLTTAVVAKCTHCLYELDFKHLEYDISKKEEGNYTKHGVGYRLRFLQKSHLQAKRVDDIMYACVFCIHASRTLDQSDATVFTSTAALFAHLARHPRPLPDVPGIAVVDQEEIPPHLVNDYDLLFKSPPEPHPVQERAAEIAHLPTAHAKESARRLFGQRLLPDRTPALELIQGAKITGLTWPARYGGEWAFGWHDGVHASIPMEIIKLDRPPFSQIKRNNTSRIRAKAKWKFAPKEKNEDWLKFDKDEIITNITWSYPEYWCWAGTNSKGKWGVFPQAFLDSNSLQEITSTISSDRASILSSEKNKSNTMLPKFSTRSKNGRPPSVAGSTSSGETRSVSGNSGSLRRSREHHWIGI</sequence>
<evidence type="ECO:0000256" key="1">
    <source>
        <dbReference type="ARBA" id="ARBA00022443"/>
    </source>
</evidence>
<protein>
    <recommendedName>
        <fullName evidence="3">SH3 domain-containing protein</fullName>
    </recommendedName>
</protein>
<keyword evidence="1" id="KW-0728">SH3 domain</keyword>
<dbReference type="OrthoDB" id="5243589at2759"/>
<feature type="compositionally biased region" description="Pro residues" evidence="2">
    <location>
        <begin position="479"/>
        <end position="492"/>
    </location>
</feature>
<organism evidence="4 5">
    <name type="scientific">Trichoderma harzianum</name>
    <name type="common">Hypocrea lixii</name>
    <dbReference type="NCBI Taxonomy" id="5544"/>
    <lineage>
        <taxon>Eukaryota</taxon>
        <taxon>Fungi</taxon>
        <taxon>Dikarya</taxon>
        <taxon>Ascomycota</taxon>
        <taxon>Pezizomycotina</taxon>
        <taxon>Sordariomycetes</taxon>
        <taxon>Hypocreomycetidae</taxon>
        <taxon>Hypocreales</taxon>
        <taxon>Hypocreaceae</taxon>
        <taxon>Trichoderma</taxon>
    </lineage>
</organism>
<evidence type="ECO:0000259" key="3">
    <source>
        <dbReference type="Pfam" id="PF14604"/>
    </source>
</evidence>
<dbReference type="AlphaFoldDB" id="A0A0F9X3D3"/>
<feature type="compositionally biased region" description="Polar residues" evidence="2">
    <location>
        <begin position="340"/>
        <end position="361"/>
    </location>
</feature>
<feature type="compositionally biased region" description="Low complexity" evidence="2">
    <location>
        <begin position="365"/>
        <end position="379"/>
    </location>
</feature>
<dbReference type="EMBL" id="JOKZ01000351">
    <property type="protein sequence ID" value="KKO99154.1"/>
    <property type="molecule type" value="Genomic_DNA"/>
</dbReference>
<dbReference type="InterPro" id="IPR001452">
    <property type="entry name" value="SH3_domain"/>
</dbReference>
<feature type="compositionally biased region" description="Polar residues" evidence="2">
    <location>
        <begin position="386"/>
        <end position="398"/>
    </location>
</feature>
<feature type="compositionally biased region" description="Low complexity" evidence="2">
    <location>
        <begin position="152"/>
        <end position="173"/>
    </location>
</feature>
<feature type="compositionally biased region" description="Basic and acidic residues" evidence="2">
    <location>
        <begin position="263"/>
        <end position="280"/>
    </location>
</feature>
<evidence type="ECO:0000256" key="2">
    <source>
        <dbReference type="SAM" id="MobiDB-lite"/>
    </source>
</evidence>
<evidence type="ECO:0000313" key="4">
    <source>
        <dbReference type="EMBL" id="KKO99154.1"/>
    </source>
</evidence>
<feature type="region of interest" description="Disordered" evidence="2">
    <location>
        <begin position="886"/>
        <end position="933"/>
    </location>
</feature>
<dbReference type="SUPFAM" id="SSF50044">
    <property type="entry name" value="SH3-domain"/>
    <property type="match status" value="1"/>
</dbReference>
<feature type="region of interest" description="Disordered" evidence="2">
    <location>
        <begin position="219"/>
        <end position="526"/>
    </location>
</feature>
<proteinExistence type="predicted"/>
<feature type="compositionally biased region" description="Basic and acidic residues" evidence="2">
    <location>
        <begin position="422"/>
        <end position="440"/>
    </location>
</feature>